<evidence type="ECO:0000313" key="5">
    <source>
        <dbReference type="EMBL" id="GLY67559.1"/>
    </source>
</evidence>
<dbReference type="AlphaFoldDB" id="A0A9W6R1Q9"/>
<reference evidence="5" key="1">
    <citation type="submission" date="2023-03" db="EMBL/GenBank/DDBJ databases">
        <title>Amycolatopsis taiwanensis NBRC 103393.</title>
        <authorList>
            <person name="Ichikawa N."/>
            <person name="Sato H."/>
            <person name="Tonouchi N."/>
        </authorList>
    </citation>
    <scope>NUCLEOTIDE SEQUENCE</scope>
    <source>
        <strain evidence="5">NBRC 103393</strain>
    </source>
</reference>
<name>A0A9W6R1Q9_9PSEU</name>
<dbReference type="InterPro" id="IPR002577">
    <property type="entry name" value="HTH_HxlR"/>
</dbReference>
<dbReference type="PROSITE" id="PS51118">
    <property type="entry name" value="HTH_HXLR"/>
    <property type="match status" value="1"/>
</dbReference>
<dbReference type="Proteomes" id="UP001165136">
    <property type="component" value="Unassembled WGS sequence"/>
</dbReference>
<dbReference type="GO" id="GO:0003677">
    <property type="term" value="F:DNA binding"/>
    <property type="evidence" value="ECO:0007669"/>
    <property type="project" value="UniProtKB-KW"/>
</dbReference>
<gene>
    <name evidence="5" type="ORF">Atai01_41780</name>
</gene>
<evidence type="ECO:0000256" key="3">
    <source>
        <dbReference type="ARBA" id="ARBA00023163"/>
    </source>
</evidence>
<dbReference type="InterPro" id="IPR001845">
    <property type="entry name" value="HTH_ArsR_DNA-bd_dom"/>
</dbReference>
<dbReference type="InterPro" id="IPR036388">
    <property type="entry name" value="WH-like_DNA-bd_sf"/>
</dbReference>
<accession>A0A9W6R1Q9</accession>
<dbReference type="Gene3D" id="1.10.10.10">
    <property type="entry name" value="Winged helix-like DNA-binding domain superfamily/Winged helix DNA-binding domain"/>
    <property type="match status" value="1"/>
</dbReference>
<keyword evidence="1" id="KW-0805">Transcription regulation</keyword>
<dbReference type="GO" id="GO:0003700">
    <property type="term" value="F:DNA-binding transcription factor activity"/>
    <property type="evidence" value="ECO:0007669"/>
    <property type="project" value="InterPro"/>
</dbReference>
<evidence type="ECO:0000259" key="4">
    <source>
        <dbReference type="PROSITE" id="PS51118"/>
    </source>
</evidence>
<dbReference type="RefSeq" id="WP_027942294.1">
    <property type="nucleotide sequence ID" value="NZ_BSTI01000008.1"/>
</dbReference>
<dbReference type="InterPro" id="IPR011991">
    <property type="entry name" value="ArsR-like_HTH"/>
</dbReference>
<dbReference type="CDD" id="cd00090">
    <property type="entry name" value="HTH_ARSR"/>
    <property type="match status" value="1"/>
</dbReference>
<evidence type="ECO:0000256" key="1">
    <source>
        <dbReference type="ARBA" id="ARBA00023015"/>
    </source>
</evidence>
<dbReference type="EMBL" id="BSTI01000008">
    <property type="protein sequence ID" value="GLY67559.1"/>
    <property type="molecule type" value="Genomic_DNA"/>
</dbReference>
<comment type="caution">
    <text evidence="5">The sequence shown here is derived from an EMBL/GenBank/DDBJ whole genome shotgun (WGS) entry which is preliminary data.</text>
</comment>
<evidence type="ECO:0000256" key="2">
    <source>
        <dbReference type="ARBA" id="ARBA00023125"/>
    </source>
</evidence>
<dbReference type="Pfam" id="PF01638">
    <property type="entry name" value="HxlR"/>
    <property type="match status" value="1"/>
</dbReference>
<dbReference type="SUPFAM" id="SSF46785">
    <property type="entry name" value="Winged helix' DNA-binding domain"/>
    <property type="match status" value="1"/>
</dbReference>
<proteinExistence type="predicted"/>
<evidence type="ECO:0000313" key="6">
    <source>
        <dbReference type="Proteomes" id="UP001165136"/>
    </source>
</evidence>
<organism evidence="5 6">
    <name type="scientific">Amycolatopsis taiwanensis</name>
    <dbReference type="NCBI Taxonomy" id="342230"/>
    <lineage>
        <taxon>Bacteria</taxon>
        <taxon>Bacillati</taxon>
        <taxon>Actinomycetota</taxon>
        <taxon>Actinomycetes</taxon>
        <taxon>Pseudonocardiales</taxon>
        <taxon>Pseudonocardiaceae</taxon>
        <taxon>Amycolatopsis</taxon>
    </lineage>
</organism>
<feature type="domain" description="HTH hxlR-type" evidence="4">
    <location>
        <begin position="28"/>
        <end position="124"/>
    </location>
</feature>
<dbReference type="PANTHER" id="PTHR33204">
    <property type="entry name" value="TRANSCRIPTIONAL REGULATOR, MARR FAMILY"/>
    <property type="match status" value="1"/>
</dbReference>
<sequence>MAHQTVSYPKDGPLGTCLGPVVEPNPNCPVEITLAALRGRWTPLVLLEFLRNGELGFSELAGALPGLSDKVLSERLNQLTDAGIVERHRTPSWPPRVRYTLTERGRDLAPVLETLWSWGTAQNS</sequence>
<protein>
    <submittedName>
        <fullName evidence="5">Transcriptional regulator</fullName>
    </submittedName>
</protein>
<keyword evidence="3" id="KW-0804">Transcription</keyword>
<dbReference type="SMART" id="SM00418">
    <property type="entry name" value="HTH_ARSR"/>
    <property type="match status" value="1"/>
</dbReference>
<keyword evidence="2" id="KW-0238">DNA-binding</keyword>
<dbReference type="InterPro" id="IPR036390">
    <property type="entry name" value="WH_DNA-bd_sf"/>
</dbReference>
<keyword evidence="6" id="KW-1185">Reference proteome</keyword>